<evidence type="ECO:0000313" key="1">
    <source>
        <dbReference type="EMBL" id="QEG17375.1"/>
    </source>
</evidence>
<dbReference type="GeneID" id="98650571"/>
<evidence type="ECO:0000313" key="2">
    <source>
        <dbReference type="Proteomes" id="UP000322887"/>
    </source>
</evidence>
<gene>
    <name evidence="1" type="ORF">GmarT_32550</name>
</gene>
<protein>
    <submittedName>
        <fullName evidence="1">Uncharacterized protein</fullName>
    </submittedName>
</protein>
<dbReference type="EMBL" id="CP042910">
    <property type="protein sequence ID" value="QEG17375.1"/>
    <property type="molecule type" value="Genomic_DNA"/>
</dbReference>
<proteinExistence type="predicted"/>
<reference evidence="1 2" key="1">
    <citation type="submission" date="2019-08" db="EMBL/GenBank/DDBJ databases">
        <title>Deep-cultivation of Planctomycetes and their phenomic and genomic characterization uncovers novel biology.</title>
        <authorList>
            <person name="Wiegand S."/>
            <person name="Jogler M."/>
            <person name="Boedeker C."/>
            <person name="Pinto D."/>
            <person name="Vollmers J."/>
            <person name="Rivas-Marin E."/>
            <person name="Kohn T."/>
            <person name="Peeters S.H."/>
            <person name="Heuer A."/>
            <person name="Rast P."/>
            <person name="Oberbeckmann S."/>
            <person name="Bunk B."/>
            <person name="Jeske O."/>
            <person name="Meyerdierks A."/>
            <person name="Storesund J.E."/>
            <person name="Kallscheuer N."/>
            <person name="Luecker S."/>
            <person name="Lage O.M."/>
            <person name="Pohl T."/>
            <person name="Merkel B.J."/>
            <person name="Hornburger P."/>
            <person name="Mueller R.-W."/>
            <person name="Bruemmer F."/>
            <person name="Labrenz M."/>
            <person name="Spormann A.M."/>
            <person name="Op den Camp H."/>
            <person name="Overmann J."/>
            <person name="Amann R."/>
            <person name="Jetten M.S.M."/>
            <person name="Mascher T."/>
            <person name="Medema M.H."/>
            <person name="Devos D.P."/>
            <person name="Kaster A.-K."/>
            <person name="Ovreas L."/>
            <person name="Rohde M."/>
            <person name="Galperin M.Y."/>
            <person name="Jogler C."/>
        </authorList>
    </citation>
    <scope>NUCLEOTIDE SEQUENCE [LARGE SCALE GENOMIC DNA]</scope>
    <source>
        <strain evidence="1 2">DSM 8797</strain>
    </source>
</reference>
<accession>A0ABX5YP14</accession>
<keyword evidence="2" id="KW-1185">Reference proteome</keyword>
<organism evidence="1 2">
    <name type="scientific">Gimesia maris</name>
    <dbReference type="NCBI Taxonomy" id="122"/>
    <lineage>
        <taxon>Bacteria</taxon>
        <taxon>Pseudomonadati</taxon>
        <taxon>Planctomycetota</taxon>
        <taxon>Planctomycetia</taxon>
        <taxon>Planctomycetales</taxon>
        <taxon>Planctomycetaceae</taxon>
        <taxon>Gimesia</taxon>
    </lineage>
</organism>
<dbReference type="Proteomes" id="UP000322887">
    <property type="component" value="Chromosome"/>
</dbReference>
<name>A0ABX5YP14_9PLAN</name>
<sequence length="40" mass="4246">MKFNDQTGMGAGSGYLVVIANKQATAGATAACFFKRGWFE</sequence>
<dbReference type="RefSeq" id="WP_002643542.1">
    <property type="nucleotide sequence ID" value="NZ_CAXBMG010000004.1"/>
</dbReference>